<dbReference type="GO" id="GO:0032259">
    <property type="term" value="P:methylation"/>
    <property type="evidence" value="ECO:0007669"/>
    <property type="project" value="UniProtKB-KW"/>
</dbReference>
<dbReference type="InterPro" id="IPR003043">
    <property type="entry name" value="Uropor_MeTrfase_CS"/>
</dbReference>
<proteinExistence type="inferred from homology"/>
<dbReference type="eggNOG" id="COG2875">
    <property type="taxonomic scope" value="Bacteria"/>
</dbReference>
<keyword evidence="9" id="KW-1185">Reference proteome</keyword>
<dbReference type="FunCoup" id="D4H1Y9">
    <property type="interactions" value="216"/>
</dbReference>
<evidence type="ECO:0000256" key="3">
    <source>
        <dbReference type="ARBA" id="ARBA00022573"/>
    </source>
</evidence>
<dbReference type="AlphaFoldDB" id="D4H1Y9"/>
<dbReference type="InterPro" id="IPR000878">
    <property type="entry name" value="4pyrrol_Mease"/>
</dbReference>
<comment type="similarity">
    <text evidence="2">Belongs to the precorrin methyltransferase family.</text>
</comment>
<dbReference type="InterPro" id="IPR014776">
    <property type="entry name" value="4pyrrole_Mease_sub2"/>
</dbReference>
<comment type="pathway">
    <text evidence="1">Cofactor biosynthesis; adenosylcobalamin biosynthesis.</text>
</comment>
<dbReference type="STRING" id="522772.Dacet_0161"/>
<dbReference type="Gene3D" id="3.40.1010.10">
    <property type="entry name" value="Cobalt-precorrin-4 Transmethylase, Domain 1"/>
    <property type="match status" value="1"/>
</dbReference>
<dbReference type="RefSeq" id="WP_013009514.1">
    <property type="nucleotide sequence ID" value="NC_013943.1"/>
</dbReference>
<name>D4H1Y9_DENA2</name>
<dbReference type="OrthoDB" id="9815856at2"/>
<dbReference type="Gene3D" id="3.30.950.10">
    <property type="entry name" value="Methyltransferase, Cobalt-precorrin-4 Transmethylase, Domain 2"/>
    <property type="match status" value="1"/>
</dbReference>
<sequence length="251" mass="27800">MSDVFFIGAGPGDPELITLKAVNRIKECKTVIYAGSLVSKDILTHCREDAEIYDSASMNLDEIINIIKTAASKGTKTARLHTGDPSLYGAIKEQMLELDKLGITYEVIPGITALFAAAAALRTELTAPEQSQTVIISRIEGRTPVPDDEKIELLSKHGGTFALYLSVTRLSEVLNRFRANGWSEETPVAVVYRASWQDEKIIRGSFADIEEKYNLSGINKHALIIIGKALSDSLEQYSKLYNKDFSHDYRK</sequence>
<dbReference type="KEGG" id="dap:Dacet_0161"/>
<keyword evidence="3" id="KW-0169">Cobalamin biosynthesis</keyword>
<evidence type="ECO:0000313" key="8">
    <source>
        <dbReference type="EMBL" id="ADD66966.1"/>
    </source>
</evidence>
<dbReference type="InParanoid" id="D4H1Y9"/>
<keyword evidence="5 8" id="KW-0808">Transferase</keyword>
<reference evidence="8 9" key="1">
    <citation type="journal article" date="2010" name="Stand. Genomic Sci.">
        <title>Complete genome sequence of Denitrovibrio acetiphilus type strain (N2460).</title>
        <authorList>
            <person name="Kiss H."/>
            <person name="Lang E."/>
            <person name="Lapidus A."/>
            <person name="Copeland A."/>
            <person name="Nolan M."/>
            <person name="Glavina Del Rio T."/>
            <person name="Chen F."/>
            <person name="Lucas S."/>
            <person name="Tice H."/>
            <person name="Cheng J.F."/>
            <person name="Han C."/>
            <person name="Goodwin L."/>
            <person name="Pitluck S."/>
            <person name="Liolios K."/>
            <person name="Pati A."/>
            <person name="Ivanova N."/>
            <person name="Mavromatis K."/>
            <person name="Chen A."/>
            <person name="Palaniappan K."/>
            <person name="Land M."/>
            <person name="Hauser L."/>
            <person name="Chang Y.J."/>
            <person name="Jeffries C.D."/>
            <person name="Detter J.C."/>
            <person name="Brettin T."/>
            <person name="Spring S."/>
            <person name="Rohde M."/>
            <person name="Goker M."/>
            <person name="Woyke T."/>
            <person name="Bristow J."/>
            <person name="Eisen J.A."/>
            <person name="Markowitz V."/>
            <person name="Hugenholtz P."/>
            <person name="Kyrpides N.C."/>
            <person name="Klenk H.P."/>
        </authorList>
    </citation>
    <scope>NUCLEOTIDE SEQUENCE [LARGE SCALE GENOMIC DNA]</scope>
    <source>
        <strain evidence="9">DSM 12809 / NBRC 114555 / N2460</strain>
    </source>
</reference>
<evidence type="ECO:0000256" key="2">
    <source>
        <dbReference type="ARBA" id="ARBA00005879"/>
    </source>
</evidence>
<evidence type="ECO:0000259" key="7">
    <source>
        <dbReference type="Pfam" id="PF00590"/>
    </source>
</evidence>
<evidence type="ECO:0000256" key="5">
    <source>
        <dbReference type="ARBA" id="ARBA00022679"/>
    </source>
</evidence>
<dbReference type="NCBIfam" id="TIGR01465">
    <property type="entry name" value="cobM_cbiF"/>
    <property type="match status" value="1"/>
</dbReference>
<dbReference type="Pfam" id="PF00590">
    <property type="entry name" value="TP_methylase"/>
    <property type="match status" value="1"/>
</dbReference>
<organism evidence="8 9">
    <name type="scientific">Denitrovibrio acetiphilus (strain DSM 12809 / NBRC 114555 / N2460)</name>
    <dbReference type="NCBI Taxonomy" id="522772"/>
    <lineage>
        <taxon>Bacteria</taxon>
        <taxon>Pseudomonadati</taxon>
        <taxon>Deferribacterota</taxon>
        <taxon>Deferribacteres</taxon>
        <taxon>Deferribacterales</taxon>
        <taxon>Geovibrionaceae</taxon>
        <taxon>Denitrovibrio</taxon>
    </lineage>
</organism>
<dbReference type="Proteomes" id="UP000002012">
    <property type="component" value="Chromosome"/>
</dbReference>
<dbReference type="GO" id="GO:0009236">
    <property type="term" value="P:cobalamin biosynthetic process"/>
    <property type="evidence" value="ECO:0007669"/>
    <property type="project" value="UniProtKB-UniPathway"/>
</dbReference>
<dbReference type="PANTHER" id="PTHR45790:SF4">
    <property type="entry name" value="COBALT-PRECORRIN-4 C(11)-METHYLTRANSFERASE"/>
    <property type="match status" value="1"/>
</dbReference>
<dbReference type="PaxDb" id="522772-Dacet_0161"/>
<dbReference type="SUPFAM" id="SSF53790">
    <property type="entry name" value="Tetrapyrrole methylase"/>
    <property type="match status" value="1"/>
</dbReference>
<evidence type="ECO:0000256" key="4">
    <source>
        <dbReference type="ARBA" id="ARBA00022603"/>
    </source>
</evidence>
<dbReference type="EC" id="2.1.1.133" evidence="8"/>
<dbReference type="InterPro" id="IPR035996">
    <property type="entry name" value="4pyrrol_Methylase_sf"/>
</dbReference>
<evidence type="ECO:0000256" key="1">
    <source>
        <dbReference type="ARBA" id="ARBA00004953"/>
    </source>
</evidence>
<accession>D4H1Y9</accession>
<dbReference type="UniPathway" id="UPA00148"/>
<evidence type="ECO:0000256" key="6">
    <source>
        <dbReference type="ARBA" id="ARBA00022691"/>
    </source>
</evidence>
<feature type="domain" description="Tetrapyrrole methylase" evidence="7">
    <location>
        <begin position="4"/>
        <end position="209"/>
    </location>
</feature>
<keyword evidence="4 8" id="KW-0489">Methyltransferase</keyword>
<dbReference type="CDD" id="cd11641">
    <property type="entry name" value="Precorrin-4_C11-MT"/>
    <property type="match status" value="1"/>
</dbReference>
<evidence type="ECO:0000313" key="9">
    <source>
        <dbReference type="Proteomes" id="UP000002012"/>
    </source>
</evidence>
<keyword evidence="6" id="KW-0949">S-adenosyl-L-methionine</keyword>
<gene>
    <name evidence="8" type="ordered locus">Dacet_0161</name>
</gene>
<dbReference type="PROSITE" id="PS00839">
    <property type="entry name" value="SUMT_1"/>
    <property type="match status" value="1"/>
</dbReference>
<dbReference type="GO" id="GO:0046026">
    <property type="term" value="F:precorrin-4 C11-methyltransferase activity"/>
    <property type="evidence" value="ECO:0007669"/>
    <property type="project" value="UniProtKB-EC"/>
</dbReference>
<dbReference type="InterPro" id="IPR006362">
    <property type="entry name" value="Cbl_synth_CobM/CibF"/>
</dbReference>
<dbReference type="HOGENOM" id="CLU_011276_7_1_0"/>
<dbReference type="PANTHER" id="PTHR45790">
    <property type="entry name" value="SIROHEME SYNTHASE-RELATED"/>
    <property type="match status" value="1"/>
</dbReference>
<protein>
    <submittedName>
        <fullName evidence="8">Precorrin-4 C11-methyltransferase</fullName>
        <ecNumber evidence="8">2.1.1.133</ecNumber>
    </submittedName>
</protein>
<dbReference type="EMBL" id="CP001968">
    <property type="protein sequence ID" value="ADD66966.1"/>
    <property type="molecule type" value="Genomic_DNA"/>
</dbReference>
<dbReference type="InterPro" id="IPR050161">
    <property type="entry name" value="Siro_Cobalamin_biosynth"/>
</dbReference>
<dbReference type="InterPro" id="IPR014777">
    <property type="entry name" value="4pyrrole_Mease_sub1"/>
</dbReference>